<dbReference type="GO" id="GO:0098552">
    <property type="term" value="C:side of membrane"/>
    <property type="evidence" value="ECO:0007669"/>
    <property type="project" value="UniProtKB-ARBA"/>
</dbReference>
<comment type="subcellular location">
    <subcellularLocation>
        <location evidence="1">Membrane</location>
        <topology evidence="1">Single-pass membrane protein</topology>
    </subcellularLocation>
</comment>
<evidence type="ECO:0000313" key="5">
    <source>
        <dbReference type="EMBL" id="ACL72142.1"/>
    </source>
</evidence>
<evidence type="ECO:0000313" key="6">
    <source>
        <dbReference type="Proteomes" id="UP000002383"/>
    </source>
</evidence>
<dbReference type="STRING" id="396588.Tgr7_1055"/>
<comment type="similarity">
    <text evidence="2">Belongs to the band 7/mec-2 family.</text>
</comment>
<proteinExistence type="inferred from homology"/>
<feature type="domain" description="Band 7" evidence="4">
    <location>
        <begin position="24"/>
        <end position="182"/>
    </location>
</feature>
<dbReference type="InterPro" id="IPR001107">
    <property type="entry name" value="Band_7"/>
</dbReference>
<protein>
    <submittedName>
        <fullName evidence="5">Band 7 protein</fullName>
    </submittedName>
</protein>
<dbReference type="EMBL" id="CP001339">
    <property type="protein sequence ID" value="ACL72142.1"/>
    <property type="molecule type" value="Genomic_DNA"/>
</dbReference>
<name>B8GPH5_THISH</name>
<keyword evidence="6" id="KW-1185">Reference proteome</keyword>
<dbReference type="AlphaFoldDB" id="B8GPH5"/>
<dbReference type="HOGENOM" id="CLU_024949_2_2_6"/>
<dbReference type="PANTHER" id="PTHR43327">
    <property type="entry name" value="STOMATIN-LIKE PROTEIN 2, MITOCHONDRIAL"/>
    <property type="match status" value="1"/>
</dbReference>
<dbReference type="eggNOG" id="COG0330">
    <property type="taxonomic scope" value="Bacteria"/>
</dbReference>
<dbReference type="FunFam" id="3.30.479.30:FF:000004">
    <property type="entry name" value="Putative membrane protease family, stomatin"/>
    <property type="match status" value="1"/>
</dbReference>
<evidence type="ECO:0000256" key="1">
    <source>
        <dbReference type="ARBA" id="ARBA00004167"/>
    </source>
</evidence>
<dbReference type="KEGG" id="tgr:Tgr7_1055"/>
<dbReference type="Pfam" id="PF16200">
    <property type="entry name" value="Band_7_C"/>
    <property type="match status" value="1"/>
</dbReference>
<keyword evidence="3" id="KW-1133">Transmembrane helix</keyword>
<dbReference type="SMART" id="SM00244">
    <property type="entry name" value="PHB"/>
    <property type="match status" value="1"/>
</dbReference>
<dbReference type="InterPro" id="IPR050710">
    <property type="entry name" value="Band7/mec-2_domain"/>
</dbReference>
<dbReference type="CDD" id="cd08829">
    <property type="entry name" value="SPFH_paraslipin"/>
    <property type="match status" value="1"/>
</dbReference>
<organism evidence="5 6">
    <name type="scientific">Thioalkalivibrio sulfidiphilus (strain HL-EbGR7)</name>
    <dbReference type="NCBI Taxonomy" id="396588"/>
    <lineage>
        <taxon>Bacteria</taxon>
        <taxon>Pseudomonadati</taxon>
        <taxon>Pseudomonadota</taxon>
        <taxon>Gammaproteobacteria</taxon>
        <taxon>Chromatiales</taxon>
        <taxon>Ectothiorhodospiraceae</taxon>
        <taxon>Thioalkalivibrio</taxon>
    </lineage>
</organism>
<dbReference type="RefSeq" id="WP_012637626.1">
    <property type="nucleotide sequence ID" value="NC_011901.1"/>
</dbReference>
<evidence type="ECO:0000256" key="3">
    <source>
        <dbReference type="SAM" id="Phobius"/>
    </source>
</evidence>
<dbReference type="InterPro" id="IPR001972">
    <property type="entry name" value="Stomatin_HflK_fam"/>
</dbReference>
<dbReference type="InterPro" id="IPR032435">
    <property type="entry name" value="STML2-like_C"/>
</dbReference>
<dbReference type="Proteomes" id="UP000002383">
    <property type="component" value="Chromosome"/>
</dbReference>
<gene>
    <name evidence="5" type="ordered locus">Tgr7_1055</name>
</gene>
<feature type="transmembrane region" description="Helical" evidence="3">
    <location>
        <begin position="6"/>
        <end position="23"/>
    </location>
</feature>
<dbReference type="InterPro" id="IPR036013">
    <property type="entry name" value="Band_7/SPFH_dom_sf"/>
</dbReference>
<dbReference type="Pfam" id="PF01145">
    <property type="entry name" value="Band_7"/>
    <property type="match status" value="1"/>
</dbReference>
<accession>B8GPH5</accession>
<sequence length="312" mass="34317">MDGISITTIISLIILAIVVVALVKTAQIVPQRSAYIVERLGRYSRTLDAGFHILIPFIDRVAYRQTLKEEALDVPKQQCITKDNITVSVDGVLYLQVLDAQAASYGISDYRFAAMSLAQTTLRSIIGQIELDKTFEERARINEEVVKAVDDAAQPWGVKVMRYEIADILLPTTINDALEQQMRAERERRAVVARSEGERQEKINISEGEKAQIINLSEAEKQKQINEAEGKAREIQMLAAATAQGIERIATAINQPGGKEAVSLRIAEQYVREFGRLAKEGNTLILPAELSNIGGAVAGLSQILQNVGTSKS</sequence>
<dbReference type="Gene3D" id="3.30.479.30">
    <property type="entry name" value="Band 7 domain"/>
    <property type="match status" value="1"/>
</dbReference>
<keyword evidence="3" id="KW-0812">Transmembrane</keyword>
<dbReference type="SUPFAM" id="SSF117892">
    <property type="entry name" value="Band 7/SPFH domain"/>
    <property type="match status" value="1"/>
</dbReference>
<dbReference type="PANTHER" id="PTHR43327:SF10">
    <property type="entry name" value="STOMATIN-LIKE PROTEIN 2, MITOCHONDRIAL"/>
    <property type="match status" value="1"/>
</dbReference>
<dbReference type="GO" id="GO:0005886">
    <property type="term" value="C:plasma membrane"/>
    <property type="evidence" value="ECO:0007669"/>
    <property type="project" value="UniProtKB-ARBA"/>
</dbReference>
<evidence type="ECO:0000259" key="4">
    <source>
        <dbReference type="SMART" id="SM00244"/>
    </source>
</evidence>
<reference evidence="5 6" key="1">
    <citation type="journal article" date="2011" name="Stand. Genomic Sci.">
        <title>Complete genome sequence of 'Thioalkalivibrio sulfidophilus' HL-EbGr7.</title>
        <authorList>
            <person name="Muyzer G."/>
            <person name="Sorokin D.Y."/>
            <person name="Mavromatis K."/>
            <person name="Lapidus A."/>
            <person name="Clum A."/>
            <person name="Ivanova N."/>
            <person name="Pati A."/>
            <person name="d'Haeseleer P."/>
            <person name="Woyke T."/>
            <person name="Kyrpides N.C."/>
        </authorList>
    </citation>
    <scope>NUCLEOTIDE SEQUENCE [LARGE SCALE GENOMIC DNA]</scope>
    <source>
        <strain evidence="5 6">HL-EbGR7</strain>
    </source>
</reference>
<dbReference type="PRINTS" id="PR00721">
    <property type="entry name" value="STOMATIN"/>
</dbReference>
<keyword evidence="3" id="KW-0472">Membrane</keyword>
<evidence type="ECO:0000256" key="2">
    <source>
        <dbReference type="ARBA" id="ARBA00008164"/>
    </source>
</evidence>
<dbReference type="OrthoDB" id="9809197at2"/>